<feature type="transmembrane region" description="Helical" evidence="1">
    <location>
        <begin position="28"/>
        <end position="51"/>
    </location>
</feature>
<name>A0A382VLB1_9ZZZZ</name>
<feature type="transmembrane region" description="Helical" evidence="1">
    <location>
        <begin position="63"/>
        <end position="88"/>
    </location>
</feature>
<keyword evidence="1" id="KW-1133">Transmembrane helix</keyword>
<gene>
    <name evidence="2" type="ORF">METZ01_LOCUS400153</name>
</gene>
<reference evidence="2" key="1">
    <citation type="submission" date="2018-05" db="EMBL/GenBank/DDBJ databases">
        <authorList>
            <person name="Lanie J.A."/>
            <person name="Ng W.-L."/>
            <person name="Kazmierczak K.M."/>
            <person name="Andrzejewski T.M."/>
            <person name="Davidsen T.M."/>
            <person name="Wayne K.J."/>
            <person name="Tettelin H."/>
            <person name="Glass J.I."/>
            <person name="Rusch D."/>
            <person name="Podicherti R."/>
            <person name="Tsui H.-C.T."/>
            <person name="Winkler M.E."/>
        </authorList>
    </citation>
    <scope>NUCLEOTIDE SEQUENCE</scope>
</reference>
<evidence type="ECO:0008006" key="3">
    <source>
        <dbReference type="Google" id="ProtNLM"/>
    </source>
</evidence>
<evidence type="ECO:0000313" key="2">
    <source>
        <dbReference type="EMBL" id="SVD47299.1"/>
    </source>
</evidence>
<proteinExistence type="predicted"/>
<keyword evidence="1" id="KW-0472">Membrane</keyword>
<feature type="transmembrane region" description="Helical" evidence="1">
    <location>
        <begin position="100"/>
        <end position="122"/>
    </location>
</feature>
<protein>
    <recommendedName>
        <fullName evidence="3">DUF5658 domain-containing protein</fullName>
    </recommendedName>
</protein>
<dbReference type="EMBL" id="UINC01152889">
    <property type="protein sequence ID" value="SVD47299.1"/>
    <property type="molecule type" value="Genomic_DNA"/>
</dbReference>
<keyword evidence="1" id="KW-0812">Transmembrane</keyword>
<evidence type="ECO:0000256" key="1">
    <source>
        <dbReference type="SAM" id="Phobius"/>
    </source>
</evidence>
<accession>A0A382VLB1</accession>
<organism evidence="2">
    <name type="scientific">marine metagenome</name>
    <dbReference type="NCBI Taxonomy" id="408172"/>
    <lineage>
        <taxon>unclassified sequences</taxon>
        <taxon>metagenomes</taxon>
        <taxon>ecological metagenomes</taxon>
    </lineage>
</organism>
<dbReference type="AlphaFoldDB" id="A0A382VLB1"/>
<sequence>MFNVIIIAVLALILFSLSHINSSNKFQFILLFSLSFISIIDNLIVLFAISSRLFEFGITPNRLALTGLNLLVSFHLIIISKQLFLLILRKVNTNNVLNSIVSYLPIYVIWTSVVIFLFPIIFNFK</sequence>